<feature type="domain" description="Histidine kinase/HSP90-like ATPase" evidence="2">
    <location>
        <begin position="28"/>
        <end position="142"/>
    </location>
</feature>
<evidence type="ECO:0000313" key="3">
    <source>
        <dbReference type="EMBL" id="GII77223.1"/>
    </source>
</evidence>
<dbReference type="AlphaFoldDB" id="A0A919R0Q7"/>
<evidence type="ECO:0000313" key="4">
    <source>
        <dbReference type="Proteomes" id="UP000655287"/>
    </source>
</evidence>
<dbReference type="InterPro" id="IPR050267">
    <property type="entry name" value="Anti-sigma-factor_SerPK"/>
</dbReference>
<dbReference type="CDD" id="cd16936">
    <property type="entry name" value="HATPase_RsbW-like"/>
    <property type="match status" value="1"/>
</dbReference>
<evidence type="ECO:0000259" key="2">
    <source>
        <dbReference type="Pfam" id="PF13581"/>
    </source>
</evidence>
<reference evidence="3" key="1">
    <citation type="submission" date="2021-01" db="EMBL/GenBank/DDBJ databases">
        <title>Whole genome shotgun sequence of Sphaerisporangium rufum NBRC 109079.</title>
        <authorList>
            <person name="Komaki H."/>
            <person name="Tamura T."/>
        </authorList>
    </citation>
    <scope>NUCLEOTIDE SEQUENCE</scope>
    <source>
        <strain evidence="3">NBRC 109079</strain>
    </source>
</reference>
<gene>
    <name evidence="3" type="ORF">Sru01_22050</name>
</gene>
<evidence type="ECO:0000256" key="1">
    <source>
        <dbReference type="ARBA" id="ARBA00022527"/>
    </source>
</evidence>
<dbReference type="PANTHER" id="PTHR35526:SF3">
    <property type="entry name" value="ANTI-SIGMA-F FACTOR RSBW"/>
    <property type="match status" value="1"/>
</dbReference>
<dbReference type="GO" id="GO:0005524">
    <property type="term" value="F:ATP binding"/>
    <property type="evidence" value="ECO:0007669"/>
    <property type="project" value="UniProtKB-KW"/>
</dbReference>
<accession>A0A919R0Q7</accession>
<dbReference type="InterPro" id="IPR036890">
    <property type="entry name" value="HATPase_C_sf"/>
</dbReference>
<dbReference type="InterPro" id="IPR003594">
    <property type="entry name" value="HATPase_dom"/>
</dbReference>
<keyword evidence="1" id="KW-0723">Serine/threonine-protein kinase</keyword>
<proteinExistence type="predicted"/>
<dbReference type="PANTHER" id="PTHR35526">
    <property type="entry name" value="ANTI-SIGMA-F FACTOR RSBW-RELATED"/>
    <property type="match status" value="1"/>
</dbReference>
<name>A0A919R0Q7_9ACTN</name>
<keyword evidence="3" id="KW-0067">ATP-binding</keyword>
<keyword evidence="1" id="KW-0808">Transferase</keyword>
<keyword evidence="3" id="KW-0547">Nucleotide-binding</keyword>
<sequence length="164" mass="17160">MNENLVGCRSGVDMKPTGVCGEVELAGELRSVPVARAWVRAFLASAGRCDVGDVELLVGELVANAVRHSDSGHRPGGVVWLRVHDDGRAVRAEVTDEGSSGGVPSITTPVDPMSEGGRGLWLVRELSSAWGWHPTGTGRTVWTEVVPGPEASAPDGAARGVETR</sequence>
<dbReference type="SUPFAM" id="SSF55874">
    <property type="entry name" value="ATPase domain of HSP90 chaperone/DNA topoisomerase II/histidine kinase"/>
    <property type="match status" value="1"/>
</dbReference>
<dbReference type="RefSeq" id="WP_203984008.1">
    <property type="nucleotide sequence ID" value="NZ_BOOU01000032.1"/>
</dbReference>
<dbReference type="Gene3D" id="3.30.565.10">
    <property type="entry name" value="Histidine kinase-like ATPase, C-terminal domain"/>
    <property type="match status" value="1"/>
</dbReference>
<dbReference type="GO" id="GO:0004674">
    <property type="term" value="F:protein serine/threonine kinase activity"/>
    <property type="evidence" value="ECO:0007669"/>
    <property type="project" value="UniProtKB-KW"/>
</dbReference>
<protein>
    <submittedName>
        <fullName evidence="3">ATP-binding protein</fullName>
    </submittedName>
</protein>
<comment type="caution">
    <text evidence="3">The sequence shown here is derived from an EMBL/GenBank/DDBJ whole genome shotgun (WGS) entry which is preliminary data.</text>
</comment>
<keyword evidence="4" id="KW-1185">Reference proteome</keyword>
<keyword evidence="1" id="KW-0418">Kinase</keyword>
<organism evidence="3 4">
    <name type="scientific">Sphaerisporangium rufum</name>
    <dbReference type="NCBI Taxonomy" id="1381558"/>
    <lineage>
        <taxon>Bacteria</taxon>
        <taxon>Bacillati</taxon>
        <taxon>Actinomycetota</taxon>
        <taxon>Actinomycetes</taxon>
        <taxon>Streptosporangiales</taxon>
        <taxon>Streptosporangiaceae</taxon>
        <taxon>Sphaerisporangium</taxon>
    </lineage>
</organism>
<dbReference type="Pfam" id="PF13581">
    <property type="entry name" value="HATPase_c_2"/>
    <property type="match status" value="1"/>
</dbReference>
<dbReference type="EMBL" id="BOOU01000032">
    <property type="protein sequence ID" value="GII77223.1"/>
    <property type="molecule type" value="Genomic_DNA"/>
</dbReference>
<dbReference type="Proteomes" id="UP000655287">
    <property type="component" value="Unassembled WGS sequence"/>
</dbReference>